<dbReference type="AlphaFoldDB" id="A0A6G0RQP4"/>
<protein>
    <submittedName>
        <fullName evidence="2">Uncharacterized protein</fullName>
    </submittedName>
</protein>
<accession>A0A6G0RQP4</accession>
<evidence type="ECO:0000256" key="1">
    <source>
        <dbReference type="SAM" id="SignalP"/>
    </source>
</evidence>
<evidence type="ECO:0000313" key="2">
    <source>
        <dbReference type="EMBL" id="KAE9339581.1"/>
    </source>
</evidence>
<dbReference type="Proteomes" id="UP000486351">
    <property type="component" value="Unassembled WGS sequence"/>
</dbReference>
<sequence>MWSTLSIIATVTEWLATEWVSASKVVTQLTNVTFAETCSGISWYATQNTSIVRAGAAQVVTGGYCCEGGEAELLIAPPSLNPRALSAHAQVDKLLEKLLISELLAKFADQVVAAAHVDNFKLEHTHFAEHPVVETGSSMASDTSAFFLNSTWSCV</sequence>
<comment type="caution">
    <text evidence="2">The sequence shown here is derived from an EMBL/GenBank/DDBJ whole genome shotgun (WGS) entry which is preliminary data.</text>
</comment>
<name>A0A6G0RQP4_9STRA</name>
<proteinExistence type="predicted"/>
<evidence type="ECO:0000313" key="3">
    <source>
        <dbReference type="Proteomes" id="UP000486351"/>
    </source>
</evidence>
<organism evidence="2 3">
    <name type="scientific">Phytophthora fragariae</name>
    <dbReference type="NCBI Taxonomy" id="53985"/>
    <lineage>
        <taxon>Eukaryota</taxon>
        <taxon>Sar</taxon>
        <taxon>Stramenopiles</taxon>
        <taxon>Oomycota</taxon>
        <taxon>Peronosporomycetes</taxon>
        <taxon>Peronosporales</taxon>
        <taxon>Peronosporaceae</taxon>
        <taxon>Phytophthora</taxon>
    </lineage>
</organism>
<reference evidence="2 3" key="1">
    <citation type="submission" date="2018-09" db="EMBL/GenBank/DDBJ databases">
        <title>Genomic investigation of the strawberry pathogen Phytophthora fragariae indicates pathogenicity is determined by transcriptional variation in three key races.</title>
        <authorList>
            <person name="Adams T.M."/>
            <person name="Armitage A.D."/>
            <person name="Sobczyk M.K."/>
            <person name="Bates H.J."/>
            <person name="Dunwell J.M."/>
            <person name="Nellist C.F."/>
            <person name="Harrison R.J."/>
        </authorList>
    </citation>
    <scope>NUCLEOTIDE SEQUENCE [LARGE SCALE GENOMIC DNA]</scope>
    <source>
        <strain evidence="2 3">NOV-77</strain>
    </source>
</reference>
<dbReference type="EMBL" id="QXFY01000617">
    <property type="protein sequence ID" value="KAE9339581.1"/>
    <property type="molecule type" value="Genomic_DNA"/>
</dbReference>
<keyword evidence="1" id="KW-0732">Signal</keyword>
<feature type="chain" id="PRO_5026282117" evidence="1">
    <location>
        <begin position="23"/>
        <end position="155"/>
    </location>
</feature>
<gene>
    <name evidence="2" type="ORF">PF008_g11506</name>
</gene>
<feature type="signal peptide" evidence="1">
    <location>
        <begin position="1"/>
        <end position="22"/>
    </location>
</feature>